<keyword evidence="9" id="KW-1185">Reference proteome</keyword>
<sequence length="251" mass="25792">MIQSLLDLHGTIAPALSQLFIVVLRVGGLMLLLPGLSDRMIPSRIRLVTTFALSVAVAPSIAVPLTIGGELIIIETSIGLALGAVLRFLVSALTMAGMMAAQLTSLAQLFGSTEPSSAMGNLLNLAGLALLMASGLPLMIVDLLIRSYDVLPLGLPPPGRDMVEWGVSRAAEAFALAFALAAPFALAALIYNAAMGVINRAMPQLMVALVGAPAITWASAVLLLLAAPLILSVWKTAMIAALADPLGGGLP</sequence>
<keyword evidence="5 7" id="KW-1133">Transmembrane helix</keyword>
<dbReference type="GO" id="GO:0006605">
    <property type="term" value="P:protein targeting"/>
    <property type="evidence" value="ECO:0007669"/>
    <property type="project" value="InterPro"/>
</dbReference>
<evidence type="ECO:0000256" key="2">
    <source>
        <dbReference type="ARBA" id="ARBA00009772"/>
    </source>
</evidence>
<comment type="similarity">
    <text evidence="2">Belongs to the FliR/MopE/SpaR family.</text>
</comment>
<proteinExistence type="inferred from homology"/>
<comment type="subcellular location">
    <subcellularLocation>
        <location evidence="1">Cell membrane</location>
        <topology evidence="1">Multi-pass membrane protein</topology>
    </subcellularLocation>
</comment>
<feature type="transmembrane region" description="Helical" evidence="7">
    <location>
        <begin position="173"/>
        <end position="193"/>
    </location>
</feature>
<keyword evidence="8" id="KW-0966">Cell projection</keyword>
<keyword evidence="6 7" id="KW-0472">Membrane</keyword>
<evidence type="ECO:0000256" key="7">
    <source>
        <dbReference type="SAM" id="Phobius"/>
    </source>
</evidence>
<dbReference type="PANTHER" id="PTHR30065">
    <property type="entry name" value="FLAGELLAR BIOSYNTHETIC PROTEIN FLIR"/>
    <property type="match status" value="1"/>
</dbReference>
<dbReference type="Proteomes" id="UP000198914">
    <property type="component" value="Unassembled WGS sequence"/>
</dbReference>
<dbReference type="GO" id="GO:0005886">
    <property type="term" value="C:plasma membrane"/>
    <property type="evidence" value="ECO:0007669"/>
    <property type="project" value="UniProtKB-SubCell"/>
</dbReference>
<evidence type="ECO:0000256" key="6">
    <source>
        <dbReference type="ARBA" id="ARBA00023136"/>
    </source>
</evidence>
<dbReference type="STRING" id="1244108.SAMN05444004_101461"/>
<gene>
    <name evidence="8" type="ORF">SAMN05444004_101461</name>
</gene>
<evidence type="ECO:0000313" key="8">
    <source>
        <dbReference type="EMBL" id="SDY44590.1"/>
    </source>
</evidence>
<name>A0A1H3JX95_9RHOB</name>
<feature type="transmembrane region" description="Helical" evidence="7">
    <location>
        <begin position="205"/>
        <end position="231"/>
    </location>
</feature>
<dbReference type="InterPro" id="IPR002010">
    <property type="entry name" value="T3SS_IM_R"/>
</dbReference>
<keyword evidence="3" id="KW-1003">Cell membrane</keyword>
<reference evidence="9" key="1">
    <citation type="submission" date="2016-10" db="EMBL/GenBank/DDBJ databases">
        <authorList>
            <person name="Varghese N."/>
            <person name="Submissions S."/>
        </authorList>
    </citation>
    <scope>NUCLEOTIDE SEQUENCE [LARGE SCALE GENOMIC DNA]</scope>
    <source>
        <strain evidence="9">DSM 100420</strain>
    </source>
</reference>
<dbReference type="AlphaFoldDB" id="A0A1H3JX95"/>
<dbReference type="EMBL" id="FNPX01000001">
    <property type="protein sequence ID" value="SDY44590.1"/>
    <property type="molecule type" value="Genomic_DNA"/>
</dbReference>
<keyword evidence="8" id="KW-0282">Flagellum</keyword>
<evidence type="ECO:0000313" key="9">
    <source>
        <dbReference type="Proteomes" id="UP000198914"/>
    </source>
</evidence>
<evidence type="ECO:0000256" key="5">
    <source>
        <dbReference type="ARBA" id="ARBA00022989"/>
    </source>
</evidence>
<feature type="transmembrane region" description="Helical" evidence="7">
    <location>
        <begin position="45"/>
        <end position="67"/>
    </location>
</feature>
<keyword evidence="4 7" id="KW-0812">Transmembrane</keyword>
<accession>A0A1H3JX95</accession>
<feature type="transmembrane region" description="Helical" evidence="7">
    <location>
        <begin position="79"/>
        <end position="101"/>
    </location>
</feature>
<dbReference type="OrthoDB" id="9779817at2"/>
<evidence type="ECO:0000256" key="3">
    <source>
        <dbReference type="ARBA" id="ARBA00022475"/>
    </source>
</evidence>
<dbReference type="PRINTS" id="PR00953">
    <property type="entry name" value="TYPE3IMRPROT"/>
</dbReference>
<dbReference type="PANTHER" id="PTHR30065:SF1">
    <property type="entry name" value="SURFACE PRESENTATION OF ANTIGENS PROTEIN SPAR"/>
    <property type="match status" value="1"/>
</dbReference>
<keyword evidence="8" id="KW-0969">Cilium</keyword>
<evidence type="ECO:0000256" key="1">
    <source>
        <dbReference type="ARBA" id="ARBA00004651"/>
    </source>
</evidence>
<dbReference type="RefSeq" id="WP_092641658.1">
    <property type="nucleotide sequence ID" value="NZ_FNPX01000001.1"/>
</dbReference>
<organism evidence="8 9">
    <name type="scientific">Jannaschia faecimaris</name>
    <dbReference type="NCBI Taxonomy" id="1244108"/>
    <lineage>
        <taxon>Bacteria</taxon>
        <taxon>Pseudomonadati</taxon>
        <taxon>Pseudomonadota</taxon>
        <taxon>Alphaproteobacteria</taxon>
        <taxon>Rhodobacterales</taxon>
        <taxon>Roseobacteraceae</taxon>
        <taxon>Jannaschia</taxon>
    </lineage>
</organism>
<protein>
    <submittedName>
        <fullName evidence="8">Flagellar biosynthetic protein FliR</fullName>
    </submittedName>
</protein>
<dbReference type="Pfam" id="PF01311">
    <property type="entry name" value="Bac_export_1"/>
    <property type="match status" value="1"/>
</dbReference>
<feature type="transmembrane region" description="Helical" evidence="7">
    <location>
        <begin position="12"/>
        <end position="33"/>
    </location>
</feature>
<feature type="transmembrane region" description="Helical" evidence="7">
    <location>
        <begin position="122"/>
        <end position="145"/>
    </location>
</feature>
<evidence type="ECO:0000256" key="4">
    <source>
        <dbReference type="ARBA" id="ARBA00022692"/>
    </source>
</evidence>